<evidence type="ECO:0000313" key="2">
    <source>
        <dbReference type="Proteomes" id="UP000001542"/>
    </source>
</evidence>
<dbReference type="KEGG" id="tva:4747125"/>
<evidence type="ECO:0000313" key="1">
    <source>
        <dbReference type="EMBL" id="EAX89454.1"/>
    </source>
</evidence>
<accession>A2G052</accession>
<dbReference type="VEuPathDB" id="TrichDB:TVAG_455630"/>
<dbReference type="RefSeq" id="XP_001302384.1">
    <property type="nucleotide sequence ID" value="XM_001302383.1"/>
</dbReference>
<reference evidence="1" key="2">
    <citation type="journal article" date="2007" name="Science">
        <title>Draft genome sequence of the sexually transmitted pathogen Trichomonas vaginalis.</title>
        <authorList>
            <person name="Carlton J.M."/>
            <person name="Hirt R.P."/>
            <person name="Silva J.C."/>
            <person name="Delcher A.L."/>
            <person name="Schatz M."/>
            <person name="Zhao Q."/>
            <person name="Wortman J.R."/>
            <person name="Bidwell S.L."/>
            <person name="Alsmark U.C.M."/>
            <person name="Besteiro S."/>
            <person name="Sicheritz-Ponten T."/>
            <person name="Noel C.J."/>
            <person name="Dacks J.B."/>
            <person name="Foster P.G."/>
            <person name="Simillion C."/>
            <person name="Van de Peer Y."/>
            <person name="Miranda-Saavedra D."/>
            <person name="Barton G.J."/>
            <person name="Westrop G.D."/>
            <person name="Mueller S."/>
            <person name="Dessi D."/>
            <person name="Fiori P.L."/>
            <person name="Ren Q."/>
            <person name="Paulsen I."/>
            <person name="Zhang H."/>
            <person name="Bastida-Corcuera F.D."/>
            <person name="Simoes-Barbosa A."/>
            <person name="Brown M.T."/>
            <person name="Hayes R.D."/>
            <person name="Mukherjee M."/>
            <person name="Okumura C.Y."/>
            <person name="Schneider R."/>
            <person name="Smith A.J."/>
            <person name="Vanacova S."/>
            <person name="Villalvazo M."/>
            <person name="Haas B.J."/>
            <person name="Pertea M."/>
            <person name="Feldblyum T.V."/>
            <person name="Utterback T.R."/>
            <person name="Shu C.L."/>
            <person name="Osoegawa K."/>
            <person name="de Jong P.J."/>
            <person name="Hrdy I."/>
            <person name="Horvathova L."/>
            <person name="Zubacova Z."/>
            <person name="Dolezal P."/>
            <person name="Malik S.B."/>
            <person name="Logsdon J.M. Jr."/>
            <person name="Henze K."/>
            <person name="Gupta A."/>
            <person name="Wang C.C."/>
            <person name="Dunne R.L."/>
            <person name="Upcroft J.A."/>
            <person name="Upcroft P."/>
            <person name="White O."/>
            <person name="Salzberg S.L."/>
            <person name="Tang P."/>
            <person name="Chiu C.-H."/>
            <person name="Lee Y.-S."/>
            <person name="Embley T.M."/>
            <person name="Coombs G.H."/>
            <person name="Mottram J.C."/>
            <person name="Tachezy J."/>
            <person name="Fraser-Liggett C.M."/>
            <person name="Johnson P.J."/>
        </authorList>
    </citation>
    <scope>NUCLEOTIDE SEQUENCE [LARGE SCALE GENOMIC DNA]</scope>
    <source>
        <strain evidence="1">G3</strain>
    </source>
</reference>
<name>A2G052_TRIV3</name>
<dbReference type="Proteomes" id="UP000001542">
    <property type="component" value="Unassembled WGS sequence"/>
</dbReference>
<dbReference type="EMBL" id="DS114198">
    <property type="protein sequence ID" value="EAX89454.1"/>
    <property type="molecule type" value="Genomic_DNA"/>
</dbReference>
<protein>
    <submittedName>
        <fullName evidence="1">Uncharacterized protein</fullName>
    </submittedName>
</protein>
<dbReference type="VEuPathDB" id="TrichDB:TVAGG3_0923680"/>
<sequence length="158" mass="18031">MCNCNRDAQNLEKIDRAELEKCGSDIVKLFKDQVFSIIFDDKWGEIFNYSSSPEFGNEQKERLGSIKEYIQMGENAVGKLNSVWRTDETKVKSFRLFCHQSRIFTFILKGEYHLVIINKCGSKGVVSDPNFDSTLQRILNGITNSIPALASPNIQQEL</sequence>
<organism evidence="1 2">
    <name type="scientific">Trichomonas vaginalis (strain ATCC PRA-98 / G3)</name>
    <dbReference type="NCBI Taxonomy" id="412133"/>
    <lineage>
        <taxon>Eukaryota</taxon>
        <taxon>Metamonada</taxon>
        <taxon>Parabasalia</taxon>
        <taxon>Trichomonadida</taxon>
        <taxon>Trichomonadidae</taxon>
        <taxon>Trichomonas</taxon>
    </lineage>
</organism>
<dbReference type="InParanoid" id="A2G052"/>
<keyword evidence="2" id="KW-1185">Reference proteome</keyword>
<reference evidence="1" key="1">
    <citation type="submission" date="2006-10" db="EMBL/GenBank/DDBJ databases">
        <authorList>
            <person name="Amadeo P."/>
            <person name="Zhao Q."/>
            <person name="Wortman J."/>
            <person name="Fraser-Liggett C."/>
            <person name="Carlton J."/>
        </authorList>
    </citation>
    <scope>NUCLEOTIDE SEQUENCE</scope>
    <source>
        <strain evidence="1">G3</strain>
    </source>
</reference>
<dbReference type="AlphaFoldDB" id="A2G052"/>
<proteinExistence type="predicted"/>
<gene>
    <name evidence="1" type="ORF">TVAG_455630</name>
</gene>